<accession>A0ABV9SIJ6</accession>
<dbReference type="RefSeq" id="WP_386698966.1">
    <property type="nucleotide sequence ID" value="NZ_BAAAQI010000010.1"/>
</dbReference>
<gene>
    <name evidence="1" type="ORF">ACFPCZ_03755</name>
</gene>
<dbReference type="InterPro" id="IPR049979">
    <property type="entry name" value="Cys_resp_CS_actino"/>
</dbReference>
<keyword evidence="2" id="KW-1185">Reference proteome</keyword>
<dbReference type="Proteomes" id="UP001595858">
    <property type="component" value="Unassembled WGS sequence"/>
</dbReference>
<proteinExistence type="predicted"/>
<evidence type="ECO:0000313" key="2">
    <source>
        <dbReference type="Proteomes" id="UP001595858"/>
    </source>
</evidence>
<reference evidence="2" key="1">
    <citation type="journal article" date="2019" name="Int. J. Syst. Evol. Microbiol.">
        <title>The Global Catalogue of Microorganisms (GCM) 10K type strain sequencing project: providing services to taxonomists for standard genome sequencing and annotation.</title>
        <authorList>
            <consortium name="The Broad Institute Genomics Platform"/>
            <consortium name="The Broad Institute Genome Sequencing Center for Infectious Disease"/>
            <person name="Wu L."/>
            <person name="Ma J."/>
        </authorList>
    </citation>
    <scope>NUCLEOTIDE SEQUENCE [LARGE SCALE GENOMIC DNA]</scope>
    <source>
        <strain evidence="2">CGMCC 4.7304</strain>
    </source>
</reference>
<sequence length="60" mass="6788">MRGPPVRIGTRGVIRVTIRARSGITQRWPPLCSFVTNLWCLTARRHIDLCRVASQACRLA</sequence>
<dbReference type="EMBL" id="JBHSIY010000004">
    <property type="protein sequence ID" value="MFC4865734.1"/>
    <property type="molecule type" value="Genomic_DNA"/>
</dbReference>
<name>A0ABV9SIJ6_9ACTN</name>
<dbReference type="NCBIfam" id="NF042934">
    <property type="entry name" value="cis_reg_atten"/>
    <property type="match status" value="1"/>
</dbReference>
<organism evidence="1 2">
    <name type="scientific">Streptomonospora arabica</name>
    <dbReference type="NCBI Taxonomy" id="412417"/>
    <lineage>
        <taxon>Bacteria</taxon>
        <taxon>Bacillati</taxon>
        <taxon>Actinomycetota</taxon>
        <taxon>Actinomycetes</taxon>
        <taxon>Streptosporangiales</taxon>
        <taxon>Nocardiopsidaceae</taxon>
        <taxon>Streptomonospora</taxon>
    </lineage>
</organism>
<protein>
    <submittedName>
        <fullName evidence="1">Leader peptide</fullName>
    </submittedName>
</protein>
<evidence type="ECO:0000313" key="1">
    <source>
        <dbReference type="EMBL" id="MFC4865734.1"/>
    </source>
</evidence>
<comment type="caution">
    <text evidence="1">The sequence shown here is derived from an EMBL/GenBank/DDBJ whole genome shotgun (WGS) entry which is preliminary data.</text>
</comment>